<organism evidence="3 4">
    <name type="scientific">Pomacea canaliculata</name>
    <name type="common">Golden apple snail</name>
    <dbReference type="NCBI Taxonomy" id="400727"/>
    <lineage>
        <taxon>Eukaryota</taxon>
        <taxon>Metazoa</taxon>
        <taxon>Spiralia</taxon>
        <taxon>Lophotrochozoa</taxon>
        <taxon>Mollusca</taxon>
        <taxon>Gastropoda</taxon>
        <taxon>Caenogastropoda</taxon>
        <taxon>Architaenioglossa</taxon>
        <taxon>Ampullarioidea</taxon>
        <taxon>Ampullariidae</taxon>
        <taxon>Pomacea</taxon>
    </lineage>
</organism>
<dbReference type="Proteomes" id="UP000245119">
    <property type="component" value="Linkage Group LG1"/>
</dbReference>
<accession>A0A2T7PYD2</accession>
<gene>
    <name evidence="3" type="ORF">C0Q70_01051</name>
</gene>
<dbReference type="PANTHER" id="PTHR12905:SF0">
    <property type="entry name" value="CALCINEURIN-LIKE PHOSPHOESTERASE DOMAIN-CONTAINING PROTEIN"/>
    <property type="match status" value="1"/>
</dbReference>
<evidence type="ECO:0000256" key="1">
    <source>
        <dbReference type="ARBA" id="ARBA00007993"/>
    </source>
</evidence>
<name>A0A2T7PYD2_POMCA</name>
<dbReference type="STRING" id="400727.A0A2T7PYD2"/>
<dbReference type="PANTHER" id="PTHR12905">
    <property type="entry name" value="METALLOPHOSPHOESTERASE"/>
    <property type="match status" value="1"/>
</dbReference>
<evidence type="ECO:0000313" key="3">
    <source>
        <dbReference type="EMBL" id="PVD38436.1"/>
    </source>
</evidence>
<dbReference type="OrthoDB" id="630188at2759"/>
<protein>
    <recommendedName>
        <fullName evidence="2">Calcineurin-like phosphoesterase domain-containing protein</fullName>
    </recommendedName>
</protein>
<dbReference type="GO" id="GO:0016787">
    <property type="term" value="F:hydrolase activity"/>
    <property type="evidence" value="ECO:0007669"/>
    <property type="project" value="InterPro"/>
</dbReference>
<reference evidence="3 4" key="1">
    <citation type="submission" date="2018-04" db="EMBL/GenBank/DDBJ databases">
        <title>The genome of golden apple snail Pomacea canaliculata provides insight into stress tolerance and invasive adaptation.</title>
        <authorList>
            <person name="Liu C."/>
            <person name="Liu B."/>
            <person name="Ren Y."/>
            <person name="Zhang Y."/>
            <person name="Wang H."/>
            <person name="Li S."/>
            <person name="Jiang F."/>
            <person name="Yin L."/>
            <person name="Zhang G."/>
            <person name="Qian W."/>
            <person name="Fan W."/>
        </authorList>
    </citation>
    <scope>NUCLEOTIDE SEQUENCE [LARGE SCALE GENOMIC DNA]</scope>
    <source>
        <strain evidence="3">SZHN2017</strain>
        <tissue evidence="3">Muscle</tissue>
    </source>
</reference>
<comment type="caution">
    <text evidence="3">The sequence shown here is derived from an EMBL/GenBank/DDBJ whole genome shotgun (WGS) entry which is preliminary data.</text>
</comment>
<dbReference type="Pfam" id="PF00149">
    <property type="entry name" value="Metallophos"/>
    <property type="match status" value="1"/>
</dbReference>
<feature type="domain" description="Calcineurin-like phosphoesterase" evidence="2">
    <location>
        <begin position="56"/>
        <end position="218"/>
    </location>
</feature>
<dbReference type="InterPro" id="IPR004843">
    <property type="entry name" value="Calcineurin-like_PHP"/>
</dbReference>
<dbReference type="AlphaFoldDB" id="A0A2T7PYD2"/>
<evidence type="ECO:0000313" key="4">
    <source>
        <dbReference type="Proteomes" id="UP000245119"/>
    </source>
</evidence>
<evidence type="ECO:0000259" key="2">
    <source>
        <dbReference type="Pfam" id="PF00149"/>
    </source>
</evidence>
<comment type="similarity">
    <text evidence="1">Belongs to the UPF0046 family.</text>
</comment>
<dbReference type="InterPro" id="IPR029052">
    <property type="entry name" value="Metallo-depent_PP-like"/>
</dbReference>
<dbReference type="EMBL" id="PZQS01000001">
    <property type="protein sequence ID" value="PVD38436.1"/>
    <property type="molecule type" value="Genomic_DNA"/>
</dbReference>
<proteinExistence type="inferred from homology"/>
<dbReference type="InterPro" id="IPR051693">
    <property type="entry name" value="UPF0046_metallophosphoest"/>
</dbReference>
<dbReference type="Gene3D" id="3.60.21.10">
    <property type="match status" value="1"/>
</dbReference>
<keyword evidence="4" id="KW-1185">Reference proteome</keyword>
<dbReference type="SUPFAM" id="SSF56300">
    <property type="entry name" value="Metallo-dependent phosphatases"/>
    <property type="match status" value="1"/>
</dbReference>
<sequence>METPTTAHHHRGNGRPSFYNMTDNTQTHIPVVPVGNVPAELFDGHSALQKIPDTVRIVHISDTHMQHEELMNGRLLSALLPDGEVLIHSGNFDRYTASCCVRSHHFEDFLHEIDIFFGTFPHRLKIFVAGNHDSCLEGIPLDQIQSRLTKCTYLCDSSTFYAIKFYGCPHTAYRFMSLARGFGSSWRRLRHKWEAIPADTDVLITRMPPLGILDLATEPLASEYPALFRLKATLSSAARVARAASSIRVACTGDAHP</sequence>